<evidence type="ECO:0000256" key="3">
    <source>
        <dbReference type="ARBA" id="ARBA00022692"/>
    </source>
</evidence>
<dbReference type="CDD" id="cd06261">
    <property type="entry name" value="TM_PBP2"/>
    <property type="match status" value="2"/>
</dbReference>
<name>A0ABS3HJ20_9ENTE</name>
<dbReference type="Proteomes" id="UP000664495">
    <property type="component" value="Unassembled WGS sequence"/>
</dbReference>
<feature type="domain" description="ABC transmembrane type-1" evidence="7">
    <location>
        <begin position="335"/>
        <end position="525"/>
    </location>
</feature>
<feature type="transmembrane region" description="Helical" evidence="6">
    <location>
        <begin position="136"/>
        <end position="158"/>
    </location>
</feature>
<evidence type="ECO:0000313" key="9">
    <source>
        <dbReference type="Proteomes" id="UP000664495"/>
    </source>
</evidence>
<reference evidence="8 9" key="1">
    <citation type="submission" date="2021-03" db="EMBL/GenBank/DDBJ databases">
        <title>Enterococcal diversity collection.</title>
        <authorList>
            <person name="Gilmore M.S."/>
            <person name="Schwartzman J."/>
            <person name="Van Tyne D."/>
            <person name="Martin M."/>
            <person name="Earl A.M."/>
            <person name="Manson A.L."/>
            <person name="Straub T."/>
            <person name="Salamzade R."/>
            <person name="Saavedra J."/>
            <person name="Lebreton F."/>
            <person name="Prichula J."/>
            <person name="Schaufler K."/>
            <person name="Gaca A."/>
            <person name="Sgardioli B."/>
            <person name="Wagenaar J."/>
            <person name="Strong T."/>
        </authorList>
    </citation>
    <scope>NUCLEOTIDE SEQUENCE [LARGE SCALE GENOMIC DNA]</scope>
    <source>
        <strain evidence="8 9">MJM16</strain>
    </source>
</reference>
<keyword evidence="4 6" id="KW-1133">Transmembrane helix</keyword>
<keyword evidence="5 6" id="KW-0472">Membrane</keyword>
<evidence type="ECO:0000256" key="6">
    <source>
        <dbReference type="RuleBase" id="RU363032"/>
    </source>
</evidence>
<dbReference type="Pfam" id="PF00528">
    <property type="entry name" value="BPD_transp_1"/>
    <property type="match status" value="2"/>
</dbReference>
<evidence type="ECO:0000259" key="7">
    <source>
        <dbReference type="PROSITE" id="PS50928"/>
    </source>
</evidence>
<dbReference type="PANTHER" id="PTHR43496">
    <property type="entry name" value="PROTEIN LPLB"/>
    <property type="match status" value="1"/>
</dbReference>
<accession>A0ABS3HJ20</accession>
<feature type="transmembrane region" description="Helical" evidence="6">
    <location>
        <begin position="98"/>
        <end position="116"/>
    </location>
</feature>
<keyword evidence="9" id="KW-1185">Reference proteome</keyword>
<feature type="transmembrane region" description="Helical" evidence="6">
    <location>
        <begin position="372"/>
        <end position="395"/>
    </location>
</feature>
<sequence>MRISFSIKKLISWIVLAFFFLFLAYPIIQIIITAFPQTDGENLPIFTHDWRISFANSLKYSLAATSCSTILGFFLAYGNNFTRIDRRFLKVNESILHFPMLLPTITYGFVLIYAFGKQGLWSKVFQQELFHIYGSIGILLGFIIYTLPPIFILINNSMKYLDTQLFIVSRLMGDSWYRSLYKTILNPLTRVLAVAFLQGFFMSFTDFGIPSAVGGQTPFITTLLYEGFMGTIPNFQFGSLVALTMLLPSIISILVLNHLQKKVVRYERPRQAAIKKNPARDWCFRLLYLGLSCFILGVFAVLIIIPMVTNWPYELTPTVNNFTRFIQDDSLVLTLKNSLLMALLTAGIGTIIAYSAAIMTSREHKIRKINQVIDSIATITNSVPGMVLGVAYLLLFSGTQLHNTLMVLVIVTIVHYFSTPYQMAKEALQKMNLNWENTAKLMGDSWLKTVWRILIPNSKVTIVDIFAYYFFNSMVTISAVIFLTSANTMVITAKLKELQHFGRFNDIFMLSLFLLVINLVMQGITHAIKRMPVSLFSARKGKKQQTKMTTIQK</sequence>
<feature type="transmembrane region" description="Helical" evidence="6">
    <location>
        <begin position="12"/>
        <end position="37"/>
    </location>
</feature>
<comment type="similarity">
    <text evidence="6">Belongs to the binding-protein-dependent transport system permease family.</text>
</comment>
<feature type="transmembrane region" description="Helical" evidence="6">
    <location>
        <begin position="235"/>
        <end position="256"/>
    </location>
</feature>
<evidence type="ECO:0000256" key="5">
    <source>
        <dbReference type="ARBA" id="ARBA00023136"/>
    </source>
</evidence>
<feature type="transmembrane region" description="Helical" evidence="6">
    <location>
        <begin position="401"/>
        <end position="421"/>
    </location>
</feature>
<gene>
    <name evidence="8" type="ORF">JZO85_11545</name>
</gene>
<dbReference type="PROSITE" id="PS50928">
    <property type="entry name" value="ABC_TM1"/>
    <property type="match status" value="2"/>
</dbReference>
<evidence type="ECO:0000256" key="2">
    <source>
        <dbReference type="ARBA" id="ARBA00022448"/>
    </source>
</evidence>
<dbReference type="InterPro" id="IPR035906">
    <property type="entry name" value="MetI-like_sf"/>
</dbReference>
<evidence type="ECO:0000313" key="8">
    <source>
        <dbReference type="EMBL" id="MBO0452909.1"/>
    </source>
</evidence>
<keyword evidence="3 6" id="KW-0812">Transmembrane</keyword>
<dbReference type="PANTHER" id="PTHR43496:SF1">
    <property type="entry name" value="POLYGALACTURONAN_RHAMNOGALACTURONAN TRANSPORT SYSTEM PERMEASE PROTEIN YTEP"/>
    <property type="match status" value="1"/>
</dbReference>
<proteinExistence type="inferred from homology"/>
<dbReference type="SUPFAM" id="SSF161098">
    <property type="entry name" value="MetI-like"/>
    <property type="match status" value="2"/>
</dbReference>
<feature type="domain" description="ABC transmembrane type-1" evidence="7">
    <location>
        <begin position="54"/>
        <end position="256"/>
    </location>
</feature>
<keyword evidence="2 6" id="KW-0813">Transport</keyword>
<dbReference type="InterPro" id="IPR000515">
    <property type="entry name" value="MetI-like"/>
</dbReference>
<dbReference type="RefSeq" id="WP_207108682.1">
    <property type="nucleotide sequence ID" value="NZ_JAFLVR010000026.1"/>
</dbReference>
<organism evidence="8 9">
    <name type="scientific">Candidatus Enterococcus murrayae</name>
    <dbReference type="NCBI Taxonomy" id="2815321"/>
    <lineage>
        <taxon>Bacteria</taxon>
        <taxon>Bacillati</taxon>
        <taxon>Bacillota</taxon>
        <taxon>Bacilli</taxon>
        <taxon>Lactobacillales</taxon>
        <taxon>Enterococcaceae</taxon>
        <taxon>Enterococcus</taxon>
    </lineage>
</organism>
<feature type="transmembrane region" description="Helical" evidence="6">
    <location>
        <begin position="507"/>
        <end position="528"/>
    </location>
</feature>
<feature type="transmembrane region" description="Helical" evidence="6">
    <location>
        <begin position="286"/>
        <end position="308"/>
    </location>
</feature>
<dbReference type="EMBL" id="JAFLVR010000026">
    <property type="protein sequence ID" value="MBO0452909.1"/>
    <property type="molecule type" value="Genomic_DNA"/>
</dbReference>
<feature type="transmembrane region" description="Helical" evidence="6">
    <location>
        <begin position="339"/>
        <end position="360"/>
    </location>
</feature>
<protein>
    <submittedName>
        <fullName evidence="8">ABC transporter permease subunit</fullName>
    </submittedName>
</protein>
<comment type="caution">
    <text evidence="8">The sequence shown here is derived from an EMBL/GenBank/DDBJ whole genome shotgun (WGS) entry which is preliminary data.</text>
</comment>
<dbReference type="Gene3D" id="1.10.3720.10">
    <property type="entry name" value="MetI-like"/>
    <property type="match status" value="2"/>
</dbReference>
<comment type="subcellular location">
    <subcellularLocation>
        <location evidence="6">Cell membrane</location>
        <topology evidence="6">Multi-pass membrane protein</topology>
    </subcellularLocation>
    <subcellularLocation>
        <location evidence="1">Membrane</location>
        <topology evidence="1">Multi-pass membrane protein</topology>
    </subcellularLocation>
</comment>
<feature type="transmembrane region" description="Helical" evidence="6">
    <location>
        <begin position="57"/>
        <end position="77"/>
    </location>
</feature>
<evidence type="ECO:0000256" key="4">
    <source>
        <dbReference type="ARBA" id="ARBA00022989"/>
    </source>
</evidence>
<feature type="transmembrane region" description="Helical" evidence="6">
    <location>
        <begin position="477"/>
        <end position="495"/>
    </location>
</feature>
<evidence type="ECO:0000256" key="1">
    <source>
        <dbReference type="ARBA" id="ARBA00004141"/>
    </source>
</evidence>